<dbReference type="AlphaFoldDB" id="A0A3M5W9M2"/>
<organism evidence="1 2">
    <name type="scientific">Pseudomonas syringae pv. avii</name>
    <dbReference type="NCBI Taxonomy" id="663959"/>
    <lineage>
        <taxon>Bacteria</taxon>
        <taxon>Pseudomonadati</taxon>
        <taxon>Pseudomonadota</taxon>
        <taxon>Gammaproteobacteria</taxon>
        <taxon>Pseudomonadales</taxon>
        <taxon>Pseudomonadaceae</taxon>
        <taxon>Pseudomonas</taxon>
        <taxon>Pseudomonas syringae</taxon>
    </lineage>
</organism>
<gene>
    <name evidence="1" type="ORF">ALP29_03631</name>
</gene>
<reference evidence="1 2" key="1">
    <citation type="submission" date="2018-08" db="EMBL/GenBank/DDBJ databases">
        <title>Recombination of ecologically and evolutionarily significant loci maintains genetic cohesion in the Pseudomonas syringae species complex.</title>
        <authorList>
            <person name="Dillon M."/>
            <person name="Thakur S."/>
            <person name="Almeida R.N.D."/>
            <person name="Weir B.S."/>
            <person name="Guttman D.S."/>
        </authorList>
    </citation>
    <scope>NUCLEOTIDE SEQUENCE [LARGE SCALE GENOMIC DNA]</scope>
    <source>
        <strain evidence="1 2">ICMP 14479</strain>
    </source>
</reference>
<comment type="caution">
    <text evidence="1">The sequence shown here is derived from an EMBL/GenBank/DDBJ whole genome shotgun (WGS) entry which is preliminary data.</text>
</comment>
<sequence>MIDIDQVRKLNVQNGDLLVVPENTEQEDMQQFLEALRYLVPNADVTIVRGPMELLDVDAMNKLGWHRK</sequence>
<evidence type="ECO:0000313" key="1">
    <source>
        <dbReference type="EMBL" id="RMU67270.1"/>
    </source>
</evidence>
<protein>
    <submittedName>
        <fullName evidence="1">Uncharacterized protein</fullName>
    </submittedName>
</protein>
<proteinExistence type="predicted"/>
<dbReference type="Proteomes" id="UP000280395">
    <property type="component" value="Unassembled WGS sequence"/>
</dbReference>
<name>A0A3M5W9M2_PSESX</name>
<evidence type="ECO:0000313" key="2">
    <source>
        <dbReference type="Proteomes" id="UP000280395"/>
    </source>
</evidence>
<dbReference type="RefSeq" id="WP_122299102.1">
    <property type="nucleotide sequence ID" value="NZ_RBUA01000015.1"/>
</dbReference>
<dbReference type="EMBL" id="RBUA01000015">
    <property type="protein sequence ID" value="RMU67270.1"/>
    <property type="molecule type" value="Genomic_DNA"/>
</dbReference>
<accession>A0A3M5W9M2</accession>